<dbReference type="PROSITE" id="PS50011">
    <property type="entry name" value="PROTEIN_KINASE_DOM"/>
    <property type="match status" value="1"/>
</dbReference>
<dbReference type="InterPro" id="IPR013320">
    <property type="entry name" value="ConA-like_dom_sf"/>
</dbReference>
<dbReference type="Gene3D" id="2.60.120.200">
    <property type="match status" value="1"/>
</dbReference>
<accession>A0AAN8VEP0</accession>
<evidence type="ECO:0000256" key="7">
    <source>
        <dbReference type="ARBA" id="ARBA00022741"/>
    </source>
</evidence>
<keyword evidence="9 12" id="KW-1133">Transmembrane helix</keyword>
<dbReference type="GO" id="GO:0051707">
    <property type="term" value="P:response to other organism"/>
    <property type="evidence" value="ECO:0007669"/>
    <property type="project" value="UniProtKB-ARBA"/>
</dbReference>
<evidence type="ECO:0000256" key="1">
    <source>
        <dbReference type="ARBA" id="ARBA00004479"/>
    </source>
</evidence>
<evidence type="ECO:0000313" key="15">
    <source>
        <dbReference type="EMBL" id="KAK6926112.1"/>
    </source>
</evidence>
<comment type="subcellular location">
    <subcellularLocation>
        <location evidence="1">Membrane</location>
        <topology evidence="1">Single-pass type I membrane protein</topology>
    </subcellularLocation>
</comment>
<dbReference type="Proteomes" id="UP001370490">
    <property type="component" value="Unassembled WGS sequence"/>
</dbReference>
<feature type="signal peptide" evidence="13">
    <location>
        <begin position="1"/>
        <end position="20"/>
    </location>
</feature>
<dbReference type="GO" id="GO:0006952">
    <property type="term" value="P:defense response"/>
    <property type="evidence" value="ECO:0007669"/>
    <property type="project" value="UniProtKB-ARBA"/>
</dbReference>
<dbReference type="SUPFAM" id="SSF56112">
    <property type="entry name" value="Protein kinase-like (PK-like)"/>
    <property type="match status" value="1"/>
</dbReference>
<evidence type="ECO:0000256" key="4">
    <source>
        <dbReference type="ARBA" id="ARBA00022692"/>
    </source>
</evidence>
<evidence type="ECO:0000256" key="5">
    <source>
        <dbReference type="ARBA" id="ARBA00022729"/>
    </source>
</evidence>
<dbReference type="Pfam" id="PF07714">
    <property type="entry name" value="PK_Tyr_Ser-Thr"/>
    <property type="match status" value="1"/>
</dbReference>
<dbReference type="GO" id="GO:0030246">
    <property type="term" value="F:carbohydrate binding"/>
    <property type="evidence" value="ECO:0007669"/>
    <property type="project" value="UniProtKB-KW"/>
</dbReference>
<dbReference type="PANTHER" id="PTHR27007">
    <property type="match status" value="1"/>
</dbReference>
<dbReference type="SUPFAM" id="SSF49899">
    <property type="entry name" value="Concanavalin A-like lectins/glucanases"/>
    <property type="match status" value="1"/>
</dbReference>
<sequence length="652" mass="72721">MASHLRHLLLLLNFLHLISSSSTGFAKETTNAPPINVTKHINFPNDDIKLLGSARISGGKTIQIPDPFSQSGLQHLAGRALYPSPIRVLDPNTQTAASFTTTFSFQFTKSSSSDSDRGSGLSFIIVPDEFTVGRPGPWLGMMNDACEENYKAVAIEFDAHQNTEFGDPNDNHIGINLGSIVSTTIINASDFGVYFKDGSIHKALIVYDGTGRYLDIHLGSNDQDLFSSKSIFSGPLDIAPFLNEYMFVGFSASTGNFSQIHNIISWNFSSVSAAFLKFPSSETCEEKIISEDAKDKKNIFREPQSSVFIFVAVVVLSFAVLLNIYCIWSHKRKKDQNHVVLFPEGKQRPRPPNKPRRFTISEISSATRCFSESEILDNDSRGVLYRGTLLNGCHVAVKRFSTQFLHSLSLEKRRLKKEVRCICGVRHPNLVPIRGWCYDHGETMVIYDYLPNGSLEKWLFGVGALPWSRRFKVIKDISEGLGYLHSKQVSHKNINTKSVFLDISFRAVLGDYGFVLLGSETKRFEAMVGTKLDVFDFGVLVLEIVSGRRRSECGEMDLLDLAWKMHETGEKERVVDRRMGSVVNLEQAVRVMDIGLLCTLNESKGRPSMDEVVGFLNSDIPIPELPLTRPVSLFPYSSATSLCVGYTCTPFQ</sequence>
<organism evidence="15 16">
    <name type="scientific">Dillenia turbinata</name>
    <dbReference type="NCBI Taxonomy" id="194707"/>
    <lineage>
        <taxon>Eukaryota</taxon>
        <taxon>Viridiplantae</taxon>
        <taxon>Streptophyta</taxon>
        <taxon>Embryophyta</taxon>
        <taxon>Tracheophyta</taxon>
        <taxon>Spermatophyta</taxon>
        <taxon>Magnoliopsida</taxon>
        <taxon>eudicotyledons</taxon>
        <taxon>Gunneridae</taxon>
        <taxon>Pentapetalae</taxon>
        <taxon>Dilleniales</taxon>
        <taxon>Dilleniaceae</taxon>
        <taxon>Dillenia</taxon>
    </lineage>
</organism>
<keyword evidence="16" id="KW-1185">Reference proteome</keyword>
<evidence type="ECO:0000256" key="8">
    <source>
        <dbReference type="ARBA" id="ARBA00022840"/>
    </source>
</evidence>
<dbReference type="CDD" id="cd06899">
    <property type="entry name" value="lectin_legume_LecRK_Arcelin_ConA"/>
    <property type="match status" value="1"/>
</dbReference>
<keyword evidence="5 13" id="KW-0732">Signal</keyword>
<dbReference type="GO" id="GO:0005524">
    <property type="term" value="F:ATP binding"/>
    <property type="evidence" value="ECO:0007669"/>
    <property type="project" value="UniProtKB-KW"/>
</dbReference>
<evidence type="ECO:0000256" key="13">
    <source>
        <dbReference type="SAM" id="SignalP"/>
    </source>
</evidence>
<comment type="similarity">
    <text evidence="3">In the C-terminal section; belongs to the protein kinase superfamily. Ser/Thr protein kinase family.</text>
</comment>
<dbReference type="InterPro" id="IPR000719">
    <property type="entry name" value="Prot_kinase_dom"/>
</dbReference>
<keyword evidence="11" id="KW-0675">Receptor</keyword>
<dbReference type="Pfam" id="PF00139">
    <property type="entry name" value="Lectin_legB"/>
    <property type="match status" value="1"/>
</dbReference>
<keyword evidence="6" id="KW-0430">Lectin</keyword>
<dbReference type="InterPro" id="IPR001220">
    <property type="entry name" value="Legume_lectin_dom"/>
</dbReference>
<dbReference type="InterPro" id="IPR050528">
    <property type="entry name" value="L-type_Lectin-RKs"/>
</dbReference>
<keyword evidence="10 12" id="KW-0472">Membrane</keyword>
<evidence type="ECO:0000256" key="3">
    <source>
        <dbReference type="ARBA" id="ARBA00010217"/>
    </source>
</evidence>
<reference evidence="15 16" key="1">
    <citation type="submission" date="2023-12" db="EMBL/GenBank/DDBJ databases">
        <title>A high-quality genome assembly for Dillenia turbinata (Dilleniales).</title>
        <authorList>
            <person name="Chanderbali A."/>
        </authorList>
    </citation>
    <scope>NUCLEOTIDE SEQUENCE [LARGE SCALE GENOMIC DNA]</scope>
    <source>
        <strain evidence="15">LSX21</strain>
        <tissue evidence="15">Leaf</tissue>
    </source>
</reference>
<evidence type="ECO:0000256" key="10">
    <source>
        <dbReference type="ARBA" id="ARBA00023136"/>
    </source>
</evidence>
<comment type="caution">
    <text evidence="15">The sequence shown here is derived from an EMBL/GenBank/DDBJ whole genome shotgun (WGS) entry which is preliminary data.</text>
</comment>
<feature type="domain" description="Protein kinase" evidence="14">
    <location>
        <begin position="370"/>
        <end position="616"/>
    </location>
</feature>
<dbReference type="InterPro" id="IPR011009">
    <property type="entry name" value="Kinase-like_dom_sf"/>
</dbReference>
<name>A0AAN8VEP0_9MAGN</name>
<dbReference type="GO" id="GO:0016020">
    <property type="term" value="C:membrane"/>
    <property type="evidence" value="ECO:0007669"/>
    <property type="project" value="UniProtKB-SubCell"/>
</dbReference>
<evidence type="ECO:0000256" key="11">
    <source>
        <dbReference type="ARBA" id="ARBA00023170"/>
    </source>
</evidence>
<keyword evidence="4 12" id="KW-0812">Transmembrane</keyword>
<evidence type="ECO:0000256" key="6">
    <source>
        <dbReference type="ARBA" id="ARBA00022734"/>
    </source>
</evidence>
<keyword evidence="8" id="KW-0067">ATP-binding</keyword>
<gene>
    <name evidence="15" type="ORF">RJ641_007831</name>
</gene>
<evidence type="ECO:0000259" key="14">
    <source>
        <dbReference type="PROSITE" id="PS50011"/>
    </source>
</evidence>
<dbReference type="EMBL" id="JBAMMX010000015">
    <property type="protein sequence ID" value="KAK6926112.1"/>
    <property type="molecule type" value="Genomic_DNA"/>
</dbReference>
<evidence type="ECO:0000256" key="2">
    <source>
        <dbReference type="ARBA" id="ARBA00008536"/>
    </source>
</evidence>
<dbReference type="GO" id="GO:0004672">
    <property type="term" value="F:protein kinase activity"/>
    <property type="evidence" value="ECO:0007669"/>
    <property type="project" value="InterPro"/>
</dbReference>
<dbReference type="Gene3D" id="1.10.510.10">
    <property type="entry name" value="Transferase(Phosphotransferase) domain 1"/>
    <property type="match status" value="2"/>
</dbReference>
<evidence type="ECO:0000313" key="16">
    <source>
        <dbReference type="Proteomes" id="UP001370490"/>
    </source>
</evidence>
<proteinExistence type="inferred from homology"/>
<dbReference type="Gene3D" id="3.30.200.20">
    <property type="entry name" value="Phosphorylase Kinase, domain 1"/>
    <property type="match status" value="1"/>
</dbReference>
<dbReference type="InterPro" id="IPR001245">
    <property type="entry name" value="Ser-Thr/Tyr_kinase_cat_dom"/>
</dbReference>
<evidence type="ECO:0000256" key="12">
    <source>
        <dbReference type="SAM" id="Phobius"/>
    </source>
</evidence>
<comment type="similarity">
    <text evidence="2">In the N-terminal section; belongs to the leguminous lectin family.</text>
</comment>
<evidence type="ECO:0000256" key="9">
    <source>
        <dbReference type="ARBA" id="ARBA00022989"/>
    </source>
</evidence>
<dbReference type="AlphaFoldDB" id="A0AAN8VEP0"/>
<feature type="chain" id="PRO_5043012772" evidence="13">
    <location>
        <begin position="21"/>
        <end position="652"/>
    </location>
</feature>
<protein>
    <submittedName>
        <fullName evidence="15">Legume lectin domain</fullName>
    </submittedName>
</protein>
<feature type="transmembrane region" description="Helical" evidence="12">
    <location>
        <begin position="307"/>
        <end position="328"/>
    </location>
</feature>
<keyword evidence="7" id="KW-0547">Nucleotide-binding</keyword>